<accession>A0A5B8XC51</accession>
<evidence type="ECO:0000313" key="3">
    <source>
        <dbReference type="Proteomes" id="UP000321934"/>
    </source>
</evidence>
<dbReference type="EMBL" id="CP029077">
    <property type="protein sequence ID" value="QED22929.1"/>
    <property type="molecule type" value="Genomic_DNA"/>
</dbReference>
<keyword evidence="3" id="KW-1185">Reference proteome</keyword>
<organism evidence="2 3">
    <name type="scientific">Candidatus Deianiraea vastatrix</name>
    <dbReference type="NCBI Taxonomy" id="2163644"/>
    <lineage>
        <taxon>Bacteria</taxon>
        <taxon>Pseudomonadati</taxon>
        <taxon>Pseudomonadota</taxon>
        <taxon>Alphaproteobacteria</taxon>
        <taxon>Rickettsiales</taxon>
        <taxon>Candidatus Deianiraeaceae</taxon>
        <taxon>Candidatus Deianiraea</taxon>
    </lineage>
</organism>
<feature type="compositionally biased region" description="Polar residues" evidence="1">
    <location>
        <begin position="1"/>
        <end position="12"/>
    </location>
</feature>
<dbReference type="RefSeq" id="WP_146820236.1">
    <property type="nucleotide sequence ID" value="NZ_CP029077.1"/>
</dbReference>
<proteinExistence type="predicted"/>
<evidence type="ECO:0000313" key="2">
    <source>
        <dbReference type="EMBL" id="QED22929.1"/>
    </source>
</evidence>
<evidence type="ECO:0000256" key="1">
    <source>
        <dbReference type="SAM" id="MobiDB-lite"/>
    </source>
</evidence>
<feature type="compositionally biased region" description="Basic and acidic residues" evidence="1">
    <location>
        <begin position="16"/>
        <end position="30"/>
    </location>
</feature>
<feature type="region of interest" description="Disordered" evidence="1">
    <location>
        <begin position="1"/>
        <end position="76"/>
    </location>
</feature>
<feature type="compositionally biased region" description="Polar residues" evidence="1">
    <location>
        <begin position="55"/>
        <end position="64"/>
    </location>
</feature>
<dbReference type="AlphaFoldDB" id="A0A5B8XC51"/>
<reference evidence="2 3" key="1">
    <citation type="journal article" date="2019" name="ISME J.">
        <title>Deianiraea, an extracellular bacterium associated with the ciliate Paramecium, suggests an alternative scenario for the evolution of Rickettsiales.</title>
        <authorList>
            <person name="Castelli M."/>
            <person name="Sabaneyeva E."/>
            <person name="Lanzoni O."/>
            <person name="Lebedeva N."/>
            <person name="Floriano A.M."/>
            <person name="Gaiarsa S."/>
            <person name="Benken K."/>
            <person name="Modeo L."/>
            <person name="Bandi C."/>
            <person name="Potekhin A."/>
            <person name="Sassera D."/>
            <person name="Petroni G."/>
        </authorList>
    </citation>
    <scope>NUCLEOTIDE SEQUENCE [LARGE SCALE GENOMIC DNA]</scope>
    <source>
        <strain evidence="2">CyL4-1</strain>
    </source>
</reference>
<gene>
    <name evidence="2" type="ORF">Deia_00117</name>
</gene>
<protein>
    <submittedName>
        <fullName evidence="2">Uncharacterized protein</fullName>
    </submittedName>
</protein>
<sequence>MTQKISVLSVSPFQKMKQEKENRQKSKDNAADITKAQSNQSGQDRKTTKIKTMPNIKSNQNTSVKPVIQKAAQRGK</sequence>
<dbReference type="Proteomes" id="UP000321934">
    <property type="component" value="Chromosome"/>
</dbReference>
<name>A0A5B8XC51_9RICK</name>